<gene>
    <name evidence="1" type="ORF">ATC70_008484</name>
</gene>
<keyword evidence="2" id="KW-1185">Reference proteome</keyword>
<protein>
    <submittedName>
        <fullName evidence="1">Uncharacterized protein</fullName>
    </submittedName>
</protein>
<evidence type="ECO:0000313" key="1">
    <source>
        <dbReference type="EMBL" id="KAK4520350.1"/>
    </source>
</evidence>
<name>A0AAN7DSI3_9FUNG</name>
<reference evidence="1 2" key="1">
    <citation type="submission" date="2022-11" db="EMBL/GenBank/DDBJ databases">
        <title>Mucor velutinosus strain NIH1002 WGS.</title>
        <authorList>
            <person name="Subramanian P."/>
            <person name="Mullikin J.C."/>
            <person name="Segre J.A."/>
            <person name="Zelazny A.M."/>
        </authorList>
    </citation>
    <scope>NUCLEOTIDE SEQUENCE [LARGE SCALE GENOMIC DNA]</scope>
    <source>
        <strain evidence="1 2">NIH1002</strain>
    </source>
</reference>
<dbReference type="EMBL" id="JASEJX010000011">
    <property type="protein sequence ID" value="KAK4520350.1"/>
    <property type="molecule type" value="Genomic_DNA"/>
</dbReference>
<dbReference type="RefSeq" id="XP_064687016.1">
    <property type="nucleotide sequence ID" value="XM_064827732.1"/>
</dbReference>
<proteinExistence type="predicted"/>
<dbReference type="Proteomes" id="UP001304243">
    <property type="component" value="Unassembled WGS sequence"/>
</dbReference>
<comment type="caution">
    <text evidence="1">The sequence shown here is derived from an EMBL/GenBank/DDBJ whole genome shotgun (WGS) entry which is preliminary data.</text>
</comment>
<accession>A0AAN7DSI3</accession>
<sequence>MSKEMSFLQCKICQKEFPKYDQRGFRNAGFTAHQNRCIEREYLSNRPTTEQQQPAVNRQRMLLPAPSTPNYHSLLTAALTSVTTTINTLHAPMPTTEELLDTANVPLGDAAIVLAGGLFPITHCNHCTPEYGLHQVTCLVITEIVSQDM</sequence>
<dbReference type="AlphaFoldDB" id="A0AAN7DSI3"/>
<dbReference type="GeneID" id="89952170"/>
<organism evidence="1 2">
    <name type="scientific">Mucor velutinosus</name>
    <dbReference type="NCBI Taxonomy" id="708070"/>
    <lineage>
        <taxon>Eukaryota</taxon>
        <taxon>Fungi</taxon>
        <taxon>Fungi incertae sedis</taxon>
        <taxon>Mucoromycota</taxon>
        <taxon>Mucoromycotina</taxon>
        <taxon>Mucoromycetes</taxon>
        <taxon>Mucorales</taxon>
        <taxon>Mucorineae</taxon>
        <taxon>Mucoraceae</taxon>
        <taxon>Mucor</taxon>
    </lineage>
</organism>
<evidence type="ECO:0000313" key="2">
    <source>
        <dbReference type="Proteomes" id="UP001304243"/>
    </source>
</evidence>